<gene>
    <name evidence="4" type="ORF">SAMN05421841_0665</name>
</gene>
<name>A0A1I0NLF6_9FLAO</name>
<comment type="similarity">
    <text evidence="1">Belongs to the short-chain dehydrogenases/reductases (SDR) family.</text>
</comment>
<dbReference type="AlphaFoldDB" id="A0A1I0NLF6"/>
<sequence length="252" mass="27520">MKTKIALITGASRGIGRNAALKIAEKGLDIIITYNNRKEEAETVVKQIKMKGRHAVAYQLNTKDFKSFDQFVKDVTSYLQQHRGSPAIDYLINNAGTALNSLISQTTEDQIDDIIDIHFKGMFLLTQKMLPYLNDGGGIVNISSGLARIALPSSSVYGSIKAAVEMMTRYMAKELGNRKIKANVVAPGAVETDFGDGRIRDDKELNKIIASRIALGRVGIPDDIGGVIAFLCTEEARWINGQRIEVAGGMCL</sequence>
<dbReference type="PRINTS" id="PR00080">
    <property type="entry name" value="SDRFAMILY"/>
</dbReference>
<dbReference type="SUPFAM" id="SSF51735">
    <property type="entry name" value="NAD(P)-binding Rossmann-fold domains"/>
    <property type="match status" value="1"/>
</dbReference>
<keyword evidence="5" id="KW-1185">Reference proteome</keyword>
<evidence type="ECO:0000256" key="2">
    <source>
        <dbReference type="ARBA" id="ARBA00022857"/>
    </source>
</evidence>
<dbReference type="InterPro" id="IPR036291">
    <property type="entry name" value="NAD(P)-bd_dom_sf"/>
</dbReference>
<dbReference type="InterPro" id="IPR002347">
    <property type="entry name" value="SDR_fam"/>
</dbReference>
<evidence type="ECO:0000256" key="1">
    <source>
        <dbReference type="ARBA" id="ARBA00006484"/>
    </source>
</evidence>
<dbReference type="PANTHER" id="PTHR42760">
    <property type="entry name" value="SHORT-CHAIN DEHYDROGENASES/REDUCTASES FAMILY MEMBER"/>
    <property type="match status" value="1"/>
</dbReference>
<evidence type="ECO:0000313" key="4">
    <source>
        <dbReference type="EMBL" id="SEW02114.1"/>
    </source>
</evidence>
<dbReference type="Pfam" id="PF13561">
    <property type="entry name" value="adh_short_C2"/>
    <property type="match status" value="1"/>
</dbReference>
<dbReference type="GO" id="GO:0030497">
    <property type="term" value="P:fatty acid elongation"/>
    <property type="evidence" value="ECO:0007669"/>
    <property type="project" value="TreeGrafter"/>
</dbReference>
<dbReference type="PANTHER" id="PTHR42760:SF53">
    <property type="entry name" value="BLR4183 PROTEIN"/>
    <property type="match status" value="1"/>
</dbReference>
<dbReference type="Gene3D" id="3.40.50.720">
    <property type="entry name" value="NAD(P)-binding Rossmann-like Domain"/>
    <property type="match status" value="1"/>
</dbReference>
<dbReference type="STRING" id="356305.SAMN05421841_0665"/>
<dbReference type="FunFam" id="3.40.50.720:FF:000374">
    <property type="entry name" value="3-oxoacyl-(Acyl-carrier-protein) reductase"/>
    <property type="match status" value="1"/>
</dbReference>
<dbReference type="Proteomes" id="UP000199469">
    <property type="component" value="Unassembled WGS sequence"/>
</dbReference>
<keyword evidence="3" id="KW-0560">Oxidoreductase</keyword>
<organism evidence="4 5">
    <name type="scientific">Chryseobacterium wanjuense</name>
    <dbReference type="NCBI Taxonomy" id="356305"/>
    <lineage>
        <taxon>Bacteria</taxon>
        <taxon>Pseudomonadati</taxon>
        <taxon>Bacteroidota</taxon>
        <taxon>Flavobacteriia</taxon>
        <taxon>Flavobacteriales</taxon>
        <taxon>Weeksellaceae</taxon>
        <taxon>Chryseobacterium group</taxon>
        <taxon>Chryseobacterium</taxon>
    </lineage>
</organism>
<dbReference type="OrthoDB" id="9803333at2"/>
<proteinExistence type="inferred from homology"/>
<dbReference type="PRINTS" id="PR00081">
    <property type="entry name" value="GDHRDH"/>
</dbReference>
<keyword evidence="2" id="KW-0521">NADP</keyword>
<dbReference type="GO" id="GO:0016616">
    <property type="term" value="F:oxidoreductase activity, acting on the CH-OH group of donors, NAD or NADP as acceptor"/>
    <property type="evidence" value="ECO:0007669"/>
    <property type="project" value="TreeGrafter"/>
</dbReference>
<dbReference type="RefSeq" id="WP_089790622.1">
    <property type="nucleotide sequence ID" value="NZ_FOIU01000001.1"/>
</dbReference>
<protein>
    <submittedName>
        <fullName evidence="4">NAD(P)-dependent dehydrogenase, short-chain alcohol dehydrogenase family</fullName>
    </submittedName>
</protein>
<evidence type="ECO:0000313" key="5">
    <source>
        <dbReference type="Proteomes" id="UP000199469"/>
    </source>
</evidence>
<reference evidence="5" key="1">
    <citation type="submission" date="2016-10" db="EMBL/GenBank/DDBJ databases">
        <authorList>
            <person name="Varghese N."/>
            <person name="Submissions S."/>
        </authorList>
    </citation>
    <scope>NUCLEOTIDE SEQUENCE [LARGE SCALE GENOMIC DNA]</scope>
    <source>
        <strain evidence="5">DSM 17724</strain>
    </source>
</reference>
<dbReference type="EMBL" id="FOIU01000001">
    <property type="protein sequence ID" value="SEW02114.1"/>
    <property type="molecule type" value="Genomic_DNA"/>
</dbReference>
<evidence type="ECO:0000256" key="3">
    <source>
        <dbReference type="ARBA" id="ARBA00023002"/>
    </source>
</evidence>
<accession>A0A1I0NLF6</accession>